<evidence type="ECO:0008006" key="4">
    <source>
        <dbReference type="Google" id="ProtNLM"/>
    </source>
</evidence>
<reference evidence="2 3" key="1">
    <citation type="submission" date="2019-06" db="EMBL/GenBank/DDBJ databases">
        <title>Sequencing the genomes of 1000 actinobacteria strains.</title>
        <authorList>
            <person name="Klenk H.-P."/>
        </authorList>
    </citation>
    <scope>NUCLEOTIDE SEQUENCE [LARGE SCALE GENOMIC DNA]</scope>
    <source>
        <strain evidence="2 3">DSM 46837</strain>
    </source>
</reference>
<dbReference type="Proteomes" id="UP000319865">
    <property type="component" value="Unassembled WGS sequence"/>
</dbReference>
<dbReference type="EMBL" id="VFQE01000001">
    <property type="protein sequence ID" value="TQN41933.1"/>
    <property type="molecule type" value="Genomic_DNA"/>
</dbReference>
<proteinExistence type="predicted"/>
<evidence type="ECO:0000313" key="2">
    <source>
        <dbReference type="EMBL" id="TQN41933.1"/>
    </source>
</evidence>
<name>A0A543PCX4_9ACTN</name>
<evidence type="ECO:0000313" key="3">
    <source>
        <dbReference type="Proteomes" id="UP000319865"/>
    </source>
</evidence>
<comment type="caution">
    <text evidence="2">The sequence shown here is derived from an EMBL/GenBank/DDBJ whole genome shotgun (WGS) entry which is preliminary data.</text>
</comment>
<keyword evidence="1" id="KW-0472">Membrane</keyword>
<feature type="transmembrane region" description="Helical" evidence="1">
    <location>
        <begin position="12"/>
        <end position="30"/>
    </location>
</feature>
<sequence length="36" mass="3994">MFPGTGSTAWDAVLELGIILAMIVAIILMIKNYRDR</sequence>
<accession>A0A543PCX4</accession>
<evidence type="ECO:0000256" key="1">
    <source>
        <dbReference type="SAM" id="Phobius"/>
    </source>
</evidence>
<dbReference type="AlphaFoldDB" id="A0A543PCX4"/>
<protein>
    <recommendedName>
        <fullName evidence="4">LPXTG-motif cell wall-anchored protein</fullName>
    </recommendedName>
</protein>
<keyword evidence="1" id="KW-0812">Transmembrane</keyword>
<gene>
    <name evidence="2" type="ORF">FHU33_1322</name>
</gene>
<keyword evidence="1" id="KW-1133">Transmembrane helix</keyword>
<keyword evidence="3" id="KW-1185">Reference proteome</keyword>
<organism evidence="2 3">
    <name type="scientific">Blastococcus colisei</name>
    <dbReference type="NCBI Taxonomy" id="1564162"/>
    <lineage>
        <taxon>Bacteria</taxon>
        <taxon>Bacillati</taxon>
        <taxon>Actinomycetota</taxon>
        <taxon>Actinomycetes</taxon>
        <taxon>Geodermatophilales</taxon>
        <taxon>Geodermatophilaceae</taxon>
        <taxon>Blastococcus</taxon>
    </lineage>
</organism>